<evidence type="ECO:0000256" key="1">
    <source>
        <dbReference type="ARBA" id="ARBA00004245"/>
    </source>
</evidence>
<dbReference type="Pfam" id="PF05783">
    <property type="entry name" value="DLIC"/>
    <property type="match status" value="2"/>
</dbReference>
<evidence type="ECO:0000256" key="8">
    <source>
        <dbReference type="ARBA" id="ARBA00023175"/>
    </source>
</evidence>
<dbReference type="InterPro" id="IPR008467">
    <property type="entry name" value="Dynein1_light_intermed_chain"/>
</dbReference>
<gene>
    <name evidence="11" type="ORF">CNBG_1391</name>
</gene>
<dbReference type="VEuPathDB" id="FungiDB:CNBG_1391"/>
<keyword evidence="6" id="KW-0067">ATP-binding</keyword>
<dbReference type="KEGG" id="cdeu:CNBG_1391"/>
<evidence type="ECO:0000256" key="10">
    <source>
        <dbReference type="SAM" id="MobiDB-lite"/>
    </source>
</evidence>
<dbReference type="PANTHER" id="PTHR12688">
    <property type="entry name" value="DYNEIN LIGHT INTERMEDIATE CHAIN"/>
    <property type="match status" value="1"/>
</dbReference>
<evidence type="ECO:0000313" key="12">
    <source>
        <dbReference type="Proteomes" id="UP000029445"/>
    </source>
</evidence>
<proteinExistence type="predicted"/>
<keyword evidence="2" id="KW-0813">Transport</keyword>
<reference evidence="11 12" key="2">
    <citation type="journal article" date="2018" name="Proc. Natl. Acad. Sci.">
        <title>RNAi is a critical determinant of centromere evolution in closely related fungi.</title>
        <authorList>
            <person name="Yadav V."/>
            <person name="Sun S."/>
            <person name="Billmyre R.B."/>
            <person name="Thimmappa B.C."/>
            <person name="Shea T."/>
            <person name="Lintner R."/>
            <person name="Bakkeren G."/>
            <person name="Cuomo C.A."/>
            <person name="Heitman J."/>
            <person name="Sanyal K."/>
        </authorList>
    </citation>
    <scope>NUCLEOTIDE SEQUENCE [LARGE SCALE GENOMIC DNA]</scope>
    <source>
        <strain evidence="11 12">R265</strain>
    </source>
</reference>
<keyword evidence="5" id="KW-0547">Nucleotide-binding</keyword>
<evidence type="ECO:0000256" key="5">
    <source>
        <dbReference type="ARBA" id="ARBA00022741"/>
    </source>
</evidence>
<organism evidence="11 12">
    <name type="scientific">Cryptococcus deuterogattii (strain R265)</name>
    <name type="common">Cryptococcus gattii VGII (strain R265)</name>
    <dbReference type="NCBI Taxonomy" id="294750"/>
    <lineage>
        <taxon>Eukaryota</taxon>
        <taxon>Fungi</taxon>
        <taxon>Dikarya</taxon>
        <taxon>Basidiomycota</taxon>
        <taxon>Agaricomycotina</taxon>
        <taxon>Tremellomycetes</taxon>
        <taxon>Tremellales</taxon>
        <taxon>Cryptococcaceae</taxon>
        <taxon>Cryptococcus</taxon>
        <taxon>Cryptococcus gattii species complex</taxon>
    </lineage>
</organism>
<evidence type="ECO:0000256" key="3">
    <source>
        <dbReference type="ARBA" id="ARBA00022490"/>
    </source>
</evidence>
<evidence type="ECO:0000256" key="6">
    <source>
        <dbReference type="ARBA" id="ARBA00022840"/>
    </source>
</evidence>
<dbReference type="GeneID" id="88177814"/>
<dbReference type="PANTHER" id="PTHR12688:SF0">
    <property type="entry name" value="DYNEIN LIGHT INTERMEDIATE CHAIN"/>
    <property type="match status" value="1"/>
</dbReference>
<comment type="subcellular location">
    <subcellularLocation>
        <location evidence="1">Cytoplasm</location>
        <location evidence="1">Cytoskeleton</location>
    </subcellularLocation>
</comment>
<feature type="compositionally biased region" description="Polar residues" evidence="10">
    <location>
        <begin position="87"/>
        <end position="103"/>
    </location>
</feature>
<dbReference type="OMA" id="WTRPWSF"/>
<keyword evidence="7" id="KW-0243">Dynein</keyword>
<name>A0A095EDP1_CRYD2</name>
<evidence type="ECO:0000256" key="9">
    <source>
        <dbReference type="ARBA" id="ARBA00023212"/>
    </source>
</evidence>
<accession>A0A095EDP1</accession>
<dbReference type="GO" id="GO:0035974">
    <property type="term" value="C:meiotic spindle pole body"/>
    <property type="evidence" value="ECO:0007669"/>
    <property type="project" value="TreeGrafter"/>
</dbReference>
<protein>
    <submittedName>
        <fullName evidence="11">Dynein light intermediate chain 1 cytosolic</fullName>
    </submittedName>
</protein>
<feature type="compositionally biased region" description="Polar residues" evidence="10">
    <location>
        <begin position="22"/>
        <end position="37"/>
    </location>
</feature>
<dbReference type="GO" id="GO:0005868">
    <property type="term" value="C:cytoplasmic dynein complex"/>
    <property type="evidence" value="ECO:0007669"/>
    <property type="project" value="InterPro"/>
</dbReference>
<dbReference type="AlphaFoldDB" id="A0A095EDP1"/>
<keyword evidence="8" id="KW-0505">Motor protein</keyword>
<dbReference type="HOGENOM" id="CLU_021937_1_0_1"/>
<evidence type="ECO:0000313" key="11">
    <source>
        <dbReference type="EMBL" id="KGB75553.1"/>
    </source>
</evidence>
<feature type="region of interest" description="Disordered" evidence="10">
    <location>
        <begin position="72"/>
        <end position="107"/>
    </location>
</feature>
<dbReference type="GO" id="GO:0005874">
    <property type="term" value="C:microtubule"/>
    <property type="evidence" value="ECO:0007669"/>
    <property type="project" value="UniProtKB-KW"/>
</dbReference>
<dbReference type="RefSeq" id="XP_062881495.1">
    <property type="nucleotide sequence ID" value="XM_063025540.1"/>
</dbReference>
<evidence type="ECO:0000256" key="2">
    <source>
        <dbReference type="ARBA" id="ARBA00022448"/>
    </source>
</evidence>
<dbReference type="GO" id="GO:0007018">
    <property type="term" value="P:microtubule-based movement"/>
    <property type="evidence" value="ECO:0007669"/>
    <property type="project" value="InterPro"/>
</dbReference>
<feature type="region of interest" description="Disordered" evidence="10">
    <location>
        <begin position="1"/>
        <end position="37"/>
    </location>
</feature>
<keyword evidence="12" id="KW-1185">Reference proteome</keyword>
<evidence type="ECO:0000256" key="4">
    <source>
        <dbReference type="ARBA" id="ARBA00022701"/>
    </source>
</evidence>
<dbReference type="GO" id="GO:0045504">
    <property type="term" value="F:dynein heavy chain binding"/>
    <property type="evidence" value="ECO:0007669"/>
    <property type="project" value="TreeGrafter"/>
</dbReference>
<keyword evidence="3" id="KW-0963">Cytoplasm</keyword>
<feature type="compositionally biased region" description="Low complexity" evidence="10">
    <location>
        <begin position="549"/>
        <end position="562"/>
    </location>
</feature>
<feature type="region of interest" description="Disordered" evidence="10">
    <location>
        <begin position="542"/>
        <end position="581"/>
    </location>
</feature>
<dbReference type="GO" id="GO:0005524">
    <property type="term" value="F:ATP binding"/>
    <property type="evidence" value="ECO:0007669"/>
    <property type="project" value="UniProtKB-KW"/>
</dbReference>
<reference evidence="11 12" key="1">
    <citation type="journal article" date="2011" name="MBio">
        <title>Genome variation in Cryptococcus gattii, an emerging pathogen of immunocompetent hosts.</title>
        <authorList>
            <person name="D'Souza C.A."/>
            <person name="Kronstad J.W."/>
            <person name="Taylor G."/>
            <person name="Warren R."/>
            <person name="Yuen M."/>
            <person name="Hu G."/>
            <person name="Jung W.H."/>
            <person name="Sham A."/>
            <person name="Kidd S.E."/>
            <person name="Tangen K."/>
            <person name="Lee N."/>
            <person name="Zeilmaker T."/>
            <person name="Sawkins J."/>
            <person name="McVicker G."/>
            <person name="Shah S."/>
            <person name="Gnerre S."/>
            <person name="Griggs A."/>
            <person name="Zeng Q."/>
            <person name="Bartlett K."/>
            <person name="Li W."/>
            <person name="Wang X."/>
            <person name="Heitman J."/>
            <person name="Stajich J.E."/>
            <person name="Fraser J.A."/>
            <person name="Meyer W."/>
            <person name="Carter D."/>
            <person name="Schein J."/>
            <person name="Krzywinski M."/>
            <person name="Kwon-Chung K.J."/>
            <person name="Varma A."/>
            <person name="Wang J."/>
            <person name="Brunham R."/>
            <person name="Fyfe M."/>
            <person name="Ouellette B.F."/>
            <person name="Siddiqui A."/>
            <person name="Marra M."/>
            <person name="Jones S."/>
            <person name="Holt R."/>
            <person name="Birren B.W."/>
            <person name="Galagan J.E."/>
            <person name="Cuomo C.A."/>
        </authorList>
    </citation>
    <scope>NUCLEOTIDE SEQUENCE [LARGE SCALE GENOMIC DNA]</scope>
    <source>
        <strain evidence="11 12">R265</strain>
    </source>
</reference>
<dbReference type="Proteomes" id="UP000029445">
    <property type="component" value="Chromosome 3"/>
</dbReference>
<dbReference type="STRING" id="294750.A0A095EDP1"/>
<dbReference type="OrthoDB" id="27603at2759"/>
<dbReference type="GO" id="GO:0000226">
    <property type="term" value="P:microtubule cytoskeleton organization"/>
    <property type="evidence" value="ECO:0007669"/>
    <property type="project" value="TreeGrafter"/>
</dbReference>
<dbReference type="EMBL" id="CP025761">
    <property type="protein sequence ID" value="KGB75553.1"/>
    <property type="molecule type" value="Genomic_DNA"/>
</dbReference>
<dbReference type="InterPro" id="IPR022780">
    <property type="entry name" value="Dynein_light_int_chain"/>
</dbReference>
<evidence type="ECO:0000256" key="7">
    <source>
        <dbReference type="ARBA" id="ARBA00023017"/>
    </source>
</evidence>
<sequence length="610" mass="65438">MSAAGPSRTPPPGPSAPDLSFTHGSTSDSAGGIRSTNGTSLWNEVLASTDRQKTLGRKNVILLSERNHGRTHLLSQLTPSKREKSSKSNSVLYSNGQSKSTFQPGGKRGGLALGYEVIDAGEEDSDSSPPISVFYPPSSHPSLLKLVPTALPPKSLADTAVMIVLDWTKPSSMLQELLNWLSWVEAWALGSAKRGETEELHERLQSYFQHYTEPSATNMGVTAYSGLGPLLPLGAGTLTLNSSGIPIIVVCTKADLMDNVAEETGIKGGRWEERTDWAQQVLRTICLSYGAALFYTAPTRPATYTLLKSYLLHRLYTVPPPLSLHPMSLTDLSHTVPSPAQGVSTRYPFAHRANVLDRDAVMVPSGWDSWGKINVLREGFDPERVEKAWTVSLRHHEQRGMGDGGADGQKDDGEEGLEVMWMEMIPDTSRGPRLSGPSTLSILPEPEQTFLARHLEVLLKDPNRDPRQSFRLASTKDGISTPGAGNNSSAVIATAGLATPSVVGPMIGDSLSLPGVEKVMKKMEGGKEKEGEELKEKFAKLGRREDKGSGSISGSAVSADGATAGERVRSTSGGTPAMPNEALHNFFQGLLANRGKTATPVKTQSPGENK</sequence>
<keyword evidence="9" id="KW-0206">Cytoskeleton</keyword>
<keyword evidence="4" id="KW-0493">Microtubule</keyword>